<dbReference type="SUPFAM" id="SSF51735">
    <property type="entry name" value="NAD(P)-binding Rossmann-fold domains"/>
    <property type="match status" value="1"/>
</dbReference>
<keyword evidence="5 12" id="KW-0276">Fatty acid metabolism</keyword>
<dbReference type="GO" id="GO:0051287">
    <property type="term" value="F:NAD binding"/>
    <property type="evidence" value="ECO:0007669"/>
    <property type="project" value="UniProtKB-UniRule"/>
</dbReference>
<evidence type="ECO:0000256" key="1">
    <source>
        <dbReference type="ARBA" id="ARBA00005194"/>
    </source>
</evidence>
<dbReference type="NCBIfam" id="NF009466">
    <property type="entry name" value="PRK12826.1-2"/>
    <property type="match status" value="1"/>
</dbReference>
<dbReference type="InterPro" id="IPR002347">
    <property type="entry name" value="SDR_fam"/>
</dbReference>
<keyword evidence="6 11" id="KW-0521">NADP</keyword>
<dbReference type="Proteomes" id="UP000595564">
    <property type="component" value="Chromosome"/>
</dbReference>
<dbReference type="Gene3D" id="3.40.50.720">
    <property type="entry name" value="NAD(P)-binding Rossmann-like Domain"/>
    <property type="match status" value="1"/>
</dbReference>
<dbReference type="InterPro" id="IPR050259">
    <property type="entry name" value="SDR"/>
</dbReference>
<keyword evidence="8 12" id="KW-0443">Lipid metabolism</keyword>
<keyword evidence="9 12" id="KW-0275">Fatty acid biosynthesis</keyword>
<evidence type="ECO:0000256" key="12">
    <source>
        <dbReference type="RuleBase" id="RU366074"/>
    </source>
</evidence>
<comment type="pathway">
    <text evidence="1 12">Lipid metabolism; fatty acid biosynthesis.</text>
</comment>
<dbReference type="NCBIfam" id="NF005559">
    <property type="entry name" value="PRK07231.1"/>
    <property type="match status" value="1"/>
</dbReference>
<feature type="active site" description="Proton acceptor" evidence="10">
    <location>
        <position position="150"/>
    </location>
</feature>
<keyword evidence="15" id="KW-1185">Reference proteome</keyword>
<evidence type="ECO:0000259" key="13">
    <source>
        <dbReference type="SMART" id="SM00822"/>
    </source>
</evidence>
<dbReference type="PRINTS" id="PR00080">
    <property type="entry name" value="SDRFAMILY"/>
</dbReference>
<dbReference type="InterPro" id="IPR020904">
    <property type="entry name" value="Sc_DH/Rdtase_CS"/>
</dbReference>
<dbReference type="RefSeq" id="WP_236578191.1">
    <property type="nucleotide sequence ID" value="NZ_AP017470.1"/>
</dbReference>
<dbReference type="InterPro" id="IPR011284">
    <property type="entry name" value="3oxo_ACP_reduc"/>
</dbReference>
<evidence type="ECO:0000256" key="8">
    <source>
        <dbReference type="ARBA" id="ARBA00023098"/>
    </source>
</evidence>
<comment type="similarity">
    <text evidence="2 12">Belongs to the short-chain dehydrogenases/reductases (SDR) family.</text>
</comment>
<comment type="function">
    <text evidence="12">Catalyzes the NADPH-dependent reduction of beta-ketoacyl-ACP substrates to beta-hydroxyacyl-ACP products, the first reductive step in the elongation cycle of fatty acid biosynthesis.</text>
</comment>
<dbReference type="FunFam" id="3.40.50.720:FF:000037">
    <property type="entry name" value="3-oxoacyl-[acyl-carrier-protein] reductase FabG"/>
    <property type="match status" value="1"/>
</dbReference>
<evidence type="ECO:0000256" key="2">
    <source>
        <dbReference type="ARBA" id="ARBA00006484"/>
    </source>
</evidence>
<evidence type="ECO:0000256" key="9">
    <source>
        <dbReference type="ARBA" id="ARBA00023160"/>
    </source>
</evidence>
<comment type="catalytic activity">
    <reaction evidence="12">
        <text>a (3R)-hydroxyacyl-[ACP] + NADP(+) = a 3-oxoacyl-[ACP] + NADPH + H(+)</text>
        <dbReference type="Rhea" id="RHEA:17397"/>
        <dbReference type="Rhea" id="RHEA-COMP:9916"/>
        <dbReference type="Rhea" id="RHEA-COMP:9945"/>
        <dbReference type="ChEBI" id="CHEBI:15378"/>
        <dbReference type="ChEBI" id="CHEBI:57783"/>
        <dbReference type="ChEBI" id="CHEBI:58349"/>
        <dbReference type="ChEBI" id="CHEBI:78776"/>
        <dbReference type="ChEBI" id="CHEBI:78827"/>
        <dbReference type="EC" id="1.1.1.100"/>
    </reaction>
</comment>
<evidence type="ECO:0000313" key="14">
    <source>
        <dbReference type="EMBL" id="BBB33539.1"/>
    </source>
</evidence>
<keyword evidence="4 12" id="KW-0444">Lipid biosynthesis</keyword>
<feature type="binding site" evidence="11">
    <location>
        <begin position="150"/>
        <end position="154"/>
    </location>
    <ligand>
        <name>NADP(+)</name>
        <dbReference type="ChEBI" id="CHEBI:58349"/>
    </ligand>
</feature>
<dbReference type="GO" id="GO:0004316">
    <property type="term" value="F:3-oxoacyl-[acyl-carrier-protein] reductase (NADPH) activity"/>
    <property type="evidence" value="ECO:0007669"/>
    <property type="project" value="UniProtKB-UniRule"/>
</dbReference>
<accession>A0A7R6SZ68</accession>
<evidence type="ECO:0000256" key="11">
    <source>
        <dbReference type="PIRSR" id="PIRSR611284-2"/>
    </source>
</evidence>
<evidence type="ECO:0000256" key="4">
    <source>
        <dbReference type="ARBA" id="ARBA00022516"/>
    </source>
</evidence>
<dbReference type="Pfam" id="PF13561">
    <property type="entry name" value="adh_short_C2"/>
    <property type="match status" value="1"/>
</dbReference>
<dbReference type="GO" id="GO:0030497">
    <property type="term" value="P:fatty acid elongation"/>
    <property type="evidence" value="ECO:0007669"/>
    <property type="project" value="UniProtKB-ARBA"/>
</dbReference>
<dbReference type="UniPathway" id="UPA00094"/>
<dbReference type="PROSITE" id="PS00061">
    <property type="entry name" value="ADH_SHORT"/>
    <property type="match status" value="1"/>
</dbReference>
<evidence type="ECO:0000256" key="5">
    <source>
        <dbReference type="ARBA" id="ARBA00022832"/>
    </source>
</evidence>
<feature type="domain" description="Ketoreductase" evidence="13">
    <location>
        <begin position="7"/>
        <end position="181"/>
    </location>
</feature>
<comment type="subunit">
    <text evidence="12">Homotetramer.</text>
</comment>
<dbReference type="SMART" id="SM00822">
    <property type="entry name" value="PKS_KR"/>
    <property type="match status" value="1"/>
</dbReference>
<reference evidence="14 15" key="1">
    <citation type="journal article" date="2012" name="Extremophiles">
        <title>Thermotomaculum hydrothermale gen. nov., sp. nov., a novel heterotrophic thermophile within the phylum Acidobacteria from a deep-sea hydrothermal vent chimney in the Southern Okinawa Trough.</title>
        <authorList>
            <person name="Izumi H."/>
            <person name="Nunoura T."/>
            <person name="Miyazaki M."/>
            <person name="Mino S."/>
            <person name="Toki T."/>
            <person name="Takai K."/>
            <person name="Sako Y."/>
            <person name="Sawabe T."/>
            <person name="Nakagawa S."/>
        </authorList>
    </citation>
    <scope>NUCLEOTIDE SEQUENCE [LARGE SCALE GENOMIC DNA]</scope>
    <source>
        <strain evidence="14 15">AC55</strain>
    </source>
</reference>
<dbReference type="InterPro" id="IPR057326">
    <property type="entry name" value="KR_dom"/>
</dbReference>
<dbReference type="NCBIfam" id="NF004197">
    <property type="entry name" value="PRK05653.1-1"/>
    <property type="match status" value="1"/>
</dbReference>
<keyword evidence="7 12" id="KW-0560">Oxidoreductase</keyword>
<feature type="binding site" evidence="11">
    <location>
        <begin position="13"/>
        <end position="16"/>
    </location>
    <ligand>
        <name>NADP(+)</name>
        <dbReference type="ChEBI" id="CHEBI:58349"/>
    </ligand>
</feature>
<dbReference type="PANTHER" id="PTHR42879:SF2">
    <property type="entry name" value="3-OXOACYL-[ACYL-CARRIER-PROTEIN] REDUCTASE FABG"/>
    <property type="match status" value="1"/>
</dbReference>
<dbReference type="EMBL" id="AP017470">
    <property type="protein sequence ID" value="BBB33539.1"/>
    <property type="molecule type" value="Genomic_DNA"/>
</dbReference>
<proteinExistence type="inferred from homology"/>
<dbReference type="PRINTS" id="PR00081">
    <property type="entry name" value="GDHRDH"/>
</dbReference>
<dbReference type="CDD" id="cd05333">
    <property type="entry name" value="BKR_SDR_c"/>
    <property type="match status" value="1"/>
</dbReference>
<name>A0A7R6SZ68_9BACT</name>
<protein>
    <recommendedName>
        <fullName evidence="3 12">3-oxoacyl-[acyl-carrier-protein] reductase</fullName>
        <ecNumber evidence="3 12">1.1.1.100</ecNumber>
    </recommendedName>
</protein>
<evidence type="ECO:0000256" key="10">
    <source>
        <dbReference type="PIRSR" id="PIRSR611284-1"/>
    </source>
</evidence>
<dbReference type="AlphaFoldDB" id="A0A7R6SZ68"/>
<dbReference type="NCBIfam" id="TIGR01830">
    <property type="entry name" value="3oxo_ACP_reduc"/>
    <property type="match status" value="1"/>
</dbReference>
<dbReference type="EC" id="1.1.1.100" evidence="3 12"/>
<evidence type="ECO:0000256" key="7">
    <source>
        <dbReference type="ARBA" id="ARBA00023002"/>
    </source>
</evidence>
<organism evidence="14 15">
    <name type="scientific">Thermotomaculum hydrothermale</name>
    <dbReference type="NCBI Taxonomy" id="981385"/>
    <lineage>
        <taxon>Bacteria</taxon>
        <taxon>Pseudomonadati</taxon>
        <taxon>Acidobacteriota</taxon>
        <taxon>Holophagae</taxon>
        <taxon>Thermotomaculales</taxon>
        <taxon>Thermotomaculaceae</taxon>
        <taxon>Thermotomaculum</taxon>
    </lineage>
</organism>
<dbReference type="InterPro" id="IPR036291">
    <property type="entry name" value="NAD(P)-bd_dom_sf"/>
</dbReference>
<evidence type="ECO:0000313" key="15">
    <source>
        <dbReference type="Proteomes" id="UP000595564"/>
    </source>
</evidence>
<dbReference type="KEGG" id="thyd:TTHT_2102"/>
<evidence type="ECO:0000256" key="3">
    <source>
        <dbReference type="ARBA" id="ARBA00012948"/>
    </source>
</evidence>
<sequence length="242" mass="26382">MIDLTGKTAIVTGASRGIGKAIAEKLSEAGAKVILIARNEERLKELAAKLGNSPYFTLDITDREKVKEVFKEIQKQYDIDILVNNAGITRDNILMMMKDNEIESVIDTNLKSIFYVTKQVLRKMLKKRSGRIINITSVIGLMGNPGQSNYAASKAGIIGFTKSLAKEIGSRNITVNAIAPGFIETDMTKDLSEETKKAMLETIPLKRTGTPEDIANAVLFLASDLASYITGTVLNVSGGMYM</sequence>
<feature type="binding site" evidence="11">
    <location>
        <position position="85"/>
    </location>
    <ligand>
        <name>NADP(+)</name>
        <dbReference type="ChEBI" id="CHEBI:58349"/>
    </ligand>
</feature>
<feature type="binding site" evidence="11">
    <location>
        <position position="183"/>
    </location>
    <ligand>
        <name>NADP(+)</name>
        <dbReference type="ChEBI" id="CHEBI:58349"/>
    </ligand>
</feature>
<evidence type="ECO:0000256" key="6">
    <source>
        <dbReference type="ARBA" id="ARBA00022857"/>
    </source>
</evidence>
<dbReference type="PANTHER" id="PTHR42879">
    <property type="entry name" value="3-OXOACYL-(ACYL-CARRIER-PROTEIN) REDUCTASE"/>
    <property type="match status" value="1"/>
</dbReference>
<dbReference type="PIRSF" id="PIRSF000126">
    <property type="entry name" value="11-beta-HSD1"/>
    <property type="match status" value="1"/>
</dbReference>
<gene>
    <name evidence="14" type="ORF">TTHT_2102</name>
</gene>